<dbReference type="Proteomes" id="UP000176562">
    <property type="component" value="Plasmid pEJ01"/>
</dbReference>
<evidence type="ECO:0000259" key="4">
    <source>
        <dbReference type="PROSITE" id="PS50887"/>
    </source>
</evidence>
<dbReference type="KEGG" id="rhp:LPB142_18100"/>
<gene>
    <name evidence="5" type="ORF">LPB142_18100</name>
</gene>
<dbReference type="GO" id="GO:1902201">
    <property type="term" value="P:negative regulation of bacterial-type flagellum-dependent cell motility"/>
    <property type="evidence" value="ECO:0007669"/>
    <property type="project" value="TreeGrafter"/>
</dbReference>
<feature type="transmembrane region" description="Helical" evidence="3">
    <location>
        <begin position="109"/>
        <end position="131"/>
    </location>
</feature>
<evidence type="ECO:0000313" key="5">
    <source>
        <dbReference type="EMBL" id="AOZ71355.1"/>
    </source>
</evidence>
<dbReference type="PANTHER" id="PTHR45138">
    <property type="entry name" value="REGULATORY COMPONENTS OF SENSORY TRANSDUCTION SYSTEM"/>
    <property type="match status" value="1"/>
</dbReference>
<dbReference type="CDD" id="cd01949">
    <property type="entry name" value="GGDEF"/>
    <property type="match status" value="1"/>
</dbReference>
<dbReference type="AlphaFoldDB" id="A0A1D9MHK6"/>
<dbReference type="PANTHER" id="PTHR45138:SF9">
    <property type="entry name" value="DIGUANYLATE CYCLASE DGCM-RELATED"/>
    <property type="match status" value="1"/>
</dbReference>
<dbReference type="InterPro" id="IPR050469">
    <property type="entry name" value="Diguanylate_Cyclase"/>
</dbReference>
<keyword evidence="5" id="KW-0614">Plasmid</keyword>
<dbReference type="InterPro" id="IPR029787">
    <property type="entry name" value="Nucleotide_cyclase"/>
</dbReference>
<feature type="domain" description="GGDEF" evidence="4">
    <location>
        <begin position="176"/>
        <end position="314"/>
    </location>
</feature>
<dbReference type="EC" id="2.7.7.65" evidence="1"/>
<dbReference type="PROSITE" id="PS50887">
    <property type="entry name" value="GGDEF"/>
    <property type="match status" value="1"/>
</dbReference>
<dbReference type="GO" id="GO:0052621">
    <property type="term" value="F:diguanylate cyclase activity"/>
    <property type="evidence" value="ECO:0007669"/>
    <property type="project" value="UniProtKB-EC"/>
</dbReference>
<keyword evidence="3" id="KW-0812">Transmembrane</keyword>
<evidence type="ECO:0000256" key="3">
    <source>
        <dbReference type="SAM" id="Phobius"/>
    </source>
</evidence>
<evidence type="ECO:0000256" key="2">
    <source>
        <dbReference type="ARBA" id="ARBA00034247"/>
    </source>
</evidence>
<dbReference type="Gene3D" id="3.30.70.270">
    <property type="match status" value="1"/>
</dbReference>
<dbReference type="EMBL" id="CP017782">
    <property type="protein sequence ID" value="AOZ71355.1"/>
    <property type="molecule type" value="Genomic_DNA"/>
</dbReference>
<proteinExistence type="predicted"/>
<dbReference type="InterPro" id="IPR000160">
    <property type="entry name" value="GGDEF_dom"/>
</dbReference>
<keyword evidence="3" id="KW-0472">Membrane</keyword>
<keyword evidence="6" id="KW-1185">Reference proteome</keyword>
<keyword evidence="3" id="KW-1133">Transmembrane helix</keyword>
<reference evidence="5 6" key="1">
    <citation type="submission" date="2016-10" db="EMBL/GenBank/DDBJ databases">
        <title>Rhodobacter sp. LPB0142, isolated from sea water.</title>
        <authorList>
            <person name="Kim E."/>
            <person name="Yi H."/>
        </authorList>
    </citation>
    <scope>NUCLEOTIDE SEQUENCE [LARGE SCALE GENOMIC DNA]</scope>
    <source>
        <strain evidence="5 6">LPB0142</strain>
        <plasmid evidence="6">Plasmid pej01</plasmid>
    </source>
</reference>
<accession>A0A1D9MHK6</accession>
<organism evidence="5 6">
    <name type="scientific">Rhodobacter xanthinilyticus</name>
    <dbReference type="NCBI Taxonomy" id="1850250"/>
    <lineage>
        <taxon>Bacteria</taxon>
        <taxon>Pseudomonadati</taxon>
        <taxon>Pseudomonadota</taxon>
        <taxon>Alphaproteobacteria</taxon>
        <taxon>Rhodobacterales</taxon>
        <taxon>Rhodobacter group</taxon>
        <taxon>Rhodobacter</taxon>
    </lineage>
</organism>
<dbReference type="Pfam" id="PF00990">
    <property type="entry name" value="GGDEF"/>
    <property type="match status" value="1"/>
</dbReference>
<feature type="transmembrane region" description="Helical" evidence="3">
    <location>
        <begin position="84"/>
        <end position="103"/>
    </location>
</feature>
<protein>
    <recommendedName>
        <fullName evidence="1">diguanylate cyclase</fullName>
        <ecNumber evidence="1">2.7.7.65</ecNumber>
    </recommendedName>
</protein>
<dbReference type="SUPFAM" id="SSF55073">
    <property type="entry name" value="Nucleotide cyclase"/>
    <property type="match status" value="1"/>
</dbReference>
<evidence type="ECO:0000313" key="6">
    <source>
        <dbReference type="Proteomes" id="UP000176562"/>
    </source>
</evidence>
<dbReference type="FunFam" id="3.30.70.270:FF:000001">
    <property type="entry name" value="Diguanylate cyclase domain protein"/>
    <property type="match status" value="1"/>
</dbReference>
<feature type="transmembrane region" description="Helical" evidence="3">
    <location>
        <begin position="18"/>
        <end position="44"/>
    </location>
</feature>
<comment type="catalytic activity">
    <reaction evidence="2">
        <text>2 GTP = 3',3'-c-di-GMP + 2 diphosphate</text>
        <dbReference type="Rhea" id="RHEA:24898"/>
        <dbReference type="ChEBI" id="CHEBI:33019"/>
        <dbReference type="ChEBI" id="CHEBI:37565"/>
        <dbReference type="ChEBI" id="CHEBI:58805"/>
        <dbReference type="EC" id="2.7.7.65"/>
    </reaction>
</comment>
<dbReference type="GO" id="GO:0043709">
    <property type="term" value="P:cell adhesion involved in single-species biofilm formation"/>
    <property type="evidence" value="ECO:0007669"/>
    <property type="project" value="TreeGrafter"/>
</dbReference>
<geneLocation type="plasmid" evidence="6">
    <name>pej01</name>
</geneLocation>
<sequence length="325" mass="34337">MLQPVFVYQDAIIDARSLFIGFAGAFLGAEGAAVALGVAILGRLSINHQFAALIGVVGLIMAAGLGLVWARLTAARPGLPGRHLLLGVMISGALTAFLLLPGFGEPHDYALKLSAMMTFNIIGSVVLGAFIDRERQMAAAEAEARLAAATDPLTGLLNRRGLARRFQASEGARGSKGSALLLVDLDHFKAVNDTWGHGAGDAVLRLAGERLQHAARGQDTVSRVGGEEFAVLLTNVDTAEVRATAERLRADLAAPCRLSDTCAICITASVGAVCWQPGTQRLEIVSEAADRALYRAKKPWARPRGDRGRALIDPAKARVDRAFLT</sequence>
<name>A0A1D9MHK6_9RHOB</name>
<dbReference type="InterPro" id="IPR043128">
    <property type="entry name" value="Rev_trsase/Diguanyl_cyclase"/>
</dbReference>
<dbReference type="SMART" id="SM00267">
    <property type="entry name" value="GGDEF"/>
    <property type="match status" value="1"/>
</dbReference>
<feature type="transmembrane region" description="Helical" evidence="3">
    <location>
        <begin position="50"/>
        <end position="72"/>
    </location>
</feature>
<dbReference type="NCBIfam" id="TIGR00254">
    <property type="entry name" value="GGDEF"/>
    <property type="match status" value="1"/>
</dbReference>
<dbReference type="GO" id="GO:0005886">
    <property type="term" value="C:plasma membrane"/>
    <property type="evidence" value="ECO:0007669"/>
    <property type="project" value="TreeGrafter"/>
</dbReference>
<evidence type="ECO:0000256" key="1">
    <source>
        <dbReference type="ARBA" id="ARBA00012528"/>
    </source>
</evidence>